<dbReference type="GeneID" id="70131745"/>
<proteinExistence type="predicted"/>
<gene>
    <name evidence="1" type="ORF">BKA67DRAFT_566125</name>
</gene>
<dbReference type="AlphaFoldDB" id="A0A9P8ZXE1"/>
<accession>A0A9P8ZXE1</accession>
<sequence>MVPNSQLVYRANNVTFAYVNFGRDEDNPGVSSLVNSQINVFAYHLQGVSINNSPETLASLARKMQQQRGENSAHASCSISEVVKDTVQLDKLFNTGVHLQRRPMSMGNEILGIDDSLEDSKKVCM</sequence>
<comment type="caution">
    <text evidence="1">The sequence shown here is derived from an EMBL/GenBank/DDBJ whole genome shotgun (WGS) entry which is preliminary data.</text>
</comment>
<keyword evidence="2" id="KW-1185">Reference proteome</keyword>
<dbReference type="SUPFAM" id="SSF52777">
    <property type="entry name" value="CoA-dependent acyltransferases"/>
    <property type="match status" value="1"/>
</dbReference>
<evidence type="ECO:0000313" key="2">
    <source>
        <dbReference type="Proteomes" id="UP000758603"/>
    </source>
</evidence>
<reference evidence="1" key="1">
    <citation type="journal article" date="2021" name="Nat. Commun.">
        <title>Genetic determinants of endophytism in the Arabidopsis root mycobiome.</title>
        <authorList>
            <person name="Mesny F."/>
            <person name="Miyauchi S."/>
            <person name="Thiergart T."/>
            <person name="Pickel B."/>
            <person name="Atanasova L."/>
            <person name="Karlsson M."/>
            <person name="Huettel B."/>
            <person name="Barry K.W."/>
            <person name="Haridas S."/>
            <person name="Chen C."/>
            <person name="Bauer D."/>
            <person name="Andreopoulos W."/>
            <person name="Pangilinan J."/>
            <person name="LaButti K."/>
            <person name="Riley R."/>
            <person name="Lipzen A."/>
            <person name="Clum A."/>
            <person name="Drula E."/>
            <person name="Henrissat B."/>
            <person name="Kohler A."/>
            <person name="Grigoriev I.V."/>
            <person name="Martin F.M."/>
            <person name="Hacquard S."/>
        </authorList>
    </citation>
    <scope>NUCLEOTIDE SEQUENCE</scope>
    <source>
        <strain evidence="1">MPI-SDFR-AT-0073</strain>
    </source>
</reference>
<dbReference type="EMBL" id="JAGPXC010000004">
    <property type="protein sequence ID" value="KAH6654737.1"/>
    <property type="molecule type" value="Genomic_DNA"/>
</dbReference>
<name>A0A9P8ZXE1_9PEZI</name>
<dbReference type="RefSeq" id="XP_045959007.1">
    <property type="nucleotide sequence ID" value="XM_046102853.1"/>
</dbReference>
<dbReference type="Gene3D" id="3.30.559.30">
    <property type="entry name" value="Nonribosomal peptide synthetase, condensation domain"/>
    <property type="match status" value="1"/>
</dbReference>
<evidence type="ECO:0000313" key="1">
    <source>
        <dbReference type="EMBL" id="KAH6654737.1"/>
    </source>
</evidence>
<organism evidence="1 2">
    <name type="scientific">Truncatella angustata</name>
    <dbReference type="NCBI Taxonomy" id="152316"/>
    <lineage>
        <taxon>Eukaryota</taxon>
        <taxon>Fungi</taxon>
        <taxon>Dikarya</taxon>
        <taxon>Ascomycota</taxon>
        <taxon>Pezizomycotina</taxon>
        <taxon>Sordariomycetes</taxon>
        <taxon>Xylariomycetidae</taxon>
        <taxon>Amphisphaeriales</taxon>
        <taxon>Sporocadaceae</taxon>
        <taxon>Truncatella</taxon>
    </lineage>
</organism>
<dbReference type="Proteomes" id="UP000758603">
    <property type="component" value="Unassembled WGS sequence"/>
</dbReference>
<protein>
    <submittedName>
        <fullName evidence="1">Uncharacterized protein</fullName>
    </submittedName>
</protein>